<evidence type="ECO:0000313" key="2">
    <source>
        <dbReference type="EMBL" id="OQP62765.1"/>
    </source>
</evidence>
<accession>A0A1V9FWN4</accession>
<keyword evidence="3" id="KW-1185">Reference proteome</keyword>
<name>A0A1V9FWN4_9BACT</name>
<dbReference type="InterPro" id="IPR027417">
    <property type="entry name" value="P-loop_NTPase"/>
</dbReference>
<dbReference type="EMBL" id="LVYD01000048">
    <property type="protein sequence ID" value="OQP62765.1"/>
    <property type="molecule type" value="Genomic_DNA"/>
</dbReference>
<dbReference type="Gene3D" id="3.40.50.300">
    <property type="entry name" value="P-loop containing nucleotide triphosphate hydrolases"/>
    <property type="match status" value="1"/>
</dbReference>
<dbReference type="RefSeq" id="WP_081148126.1">
    <property type="nucleotide sequence ID" value="NZ_LVYD01000048.1"/>
</dbReference>
<dbReference type="OrthoDB" id="9805802at2"/>
<dbReference type="PANTHER" id="PTHR43581:SF4">
    <property type="entry name" value="ATP_GTP PHOSPHATASE"/>
    <property type="match status" value="1"/>
</dbReference>
<dbReference type="Proteomes" id="UP000192796">
    <property type="component" value="Unassembled WGS sequence"/>
</dbReference>
<comment type="caution">
    <text evidence="2">The sequence shown here is derived from an EMBL/GenBank/DDBJ whole genome shotgun (WGS) entry which is preliminary data.</text>
</comment>
<dbReference type="AlphaFoldDB" id="A0A1V9FWN4"/>
<organism evidence="2 3">
    <name type="scientific">Niastella vici</name>
    <dbReference type="NCBI Taxonomy" id="1703345"/>
    <lineage>
        <taxon>Bacteria</taxon>
        <taxon>Pseudomonadati</taxon>
        <taxon>Bacteroidota</taxon>
        <taxon>Chitinophagia</taxon>
        <taxon>Chitinophagales</taxon>
        <taxon>Chitinophagaceae</taxon>
        <taxon>Niastella</taxon>
    </lineage>
</organism>
<dbReference type="GO" id="GO:0005524">
    <property type="term" value="F:ATP binding"/>
    <property type="evidence" value="ECO:0007669"/>
    <property type="project" value="InterPro"/>
</dbReference>
<dbReference type="STRING" id="1703345.A3860_25965"/>
<dbReference type="InterPro" id="IPR051396">
    <property type="entry name" value="Bact_Antivir_Def_Nuclease"/>
</dbReference>
<protein>
    <recommendedName>
        <fullName evidence="1">ATPase AAA-type core domain-containing protein</fullName>
    </recommendedName>
</protein>
<feature type="domain" description="ATPase AAA-type core" evidence="1">
    <location>
        <begin position="200"/>
        <end position="337"/>
    </location>
</feature>
<sequence length="442" mass="51428">MDSFVTYVSRIYLENYNCFKGKNDFSLLDKENNLVQWTVILGNNNTGKTSILKALADLEPSPLELTRKRRDNNEKKCVPLNLFRRHKMGLEIFDKDEDKIFVGCDIIYKKKAPSKSYLKGDFTLYEEPRKSKNAHQPNWGFVPRSMWTGGDFDILSNMQIYGYGVTRRSSQKGLSENEENLNAQTIFYPEKSLINIEDWLLQLDYASKNDQKNATISLKKIKSLIRSGLFPEISDFKFNSTDTLKNHILFKVNEGWFKLHELGYGYQTTISWLIDFCKKMFERYPHSANPLAEPAIVLIDEIDLHLHPSWQKNIVKFLSDMFPSTQFIVTTHSPLIIQSIEKINLFVLVRKENSIEIHKSKKTTFKGWSVEEILEDVMDLDEGTYSETHTSLIKLFDQALDENDYKKALYAYIKLDEILHPNSSDRKILKLQLSQLKDNDKA</sequence>
<proteinExistence type="predicted"/>
<dbReference type="PANTHER" id="PTHR43581">
    <property type="entry name" value="ATP/GTP PHOSPHATASE"/>
    <property type="match status" value="1"/>
</dbReference>
<dbReference type="GO" id="GO:0016887">
    <property type="term" value="F:ATP hydrolysis activity"/>
    <property type="evidence" value="ECO:0007669"/>
    <property type="project" value="InterPro"/>
</dbReference>
<dbReference type="Pfam" id="PF13304">
    <property type="entry name" value="AAA_21"/>
    <property type="match status" value="1"/>
</dbReference>
<dbReference type="SUPFAM" id="SSF52540">
    <property type="entry name" value="P-loop containing nucleoside triphosphate hydrolases"/>
    <property type="match status" value="1"/>
</dbReference>
<dbReference type="InterPro" id="IPR003959">
    <property type="entry name" value="ATPase_AAA_core"/>
</dbReference>
<evidence type="ECO:0000259" key="1">
    <source>
        <dbReference type="Pfam" id="PF13304"/>
    </source>
</evidence>
<reference evidence="2 3" key="1">
    <citation type="submission" date="2016-03" db="EMBL/GenBank/DDBJ databases">
        <title>Niastella vici sp. nov., isolated from farmland soil.</title>
        <authorList>
            <person name="Chen L."/>
            <person name="Wang D."/>
            <person name="Yang S."/>
            <person name="Wang G."/>
        </authorList>
    </citation>
    <scope>NUCLEOTIDE SEQUENCE [LARGE SCALE GENOMIC DNA]</scope>
    <source>
        <strain evidence="2 3">DJ57</strain>
    </source>
</reference>
<evidence type="ECO:0000313" key="3">
    <source>
        <dbReference type="Proteomes" id="UP000192796"/>
    </source>
</evidence>
<gene>
    <name evidence="2" type="ORF">A3860_25965</name>
</gene>